<sequence length="636" mass="70491">MLLLLYFVAISYICEASEFKFSLSRSTDWQYIGRRVQYTLEMTIPETTQLRPKIKSPFNTSAILRLTKTEVTEVSPQLTVLNTSPNLTSSANDGLHDIAFFEFGEVTRVAHVNDTKIKIEFEIQVMDNQQIVNGGLQWVSVGTEYKNQSVWAAMLAVKTVKPACKRPDLKVTLWSVKNYHTVLSGNQIDLRVDVEHSDDTTDLGESGTLQLPLPPFLTYDSFTKQSDSVNVVARSSAQMVSFEFGQLEFPQKVSLRIKLNLDPGKKRADGKIHDCTVYVNLIYNGSADTCTSASGSREFSHQGPSSASFKYYVQKANCDQALGLQDKSIKDSEIIASSFSSGGEPHQARLGGSKAWIPRGQLAKEKSQFLQVDFTSVAKVCRLTTQGFNGSFVTRLSLFYSDDGVIWKPYKEGSKIKEFAANTNDDYAQMIVISICIEARFIRINPVGWYNSIALRVEFFGCTTGRALSSGSLTFTSRGFLLDKSSDVMYVCSVPMKGSKSAPHCFLSKDKGNAWTGLDNRLLTLVGHDKDEKILFGVSKNGKAVLKSTTDHLARFIAVPEDEWVKAKAKANTIQTVMLENSLAITDANMDPKSQHTITADNSGTEWGASAQGIHVKENSKWKLKAIWMCSEPGNK</sequence>
<dbReference type="EMBL" id="LSMT01000166">
    <property type="protein sequence ID" value="PFX24818.1"/>
    <property type="molecule type" value="Genomic_DNA"/>
</dbReference>
<evidence type="ECO:0000313" key="4">
    <source>
        <dbReference type="Proteomes" id="UP000225706"/>
    </source>
</evidence>
<dbReference type="Proteomes" id="UP000225706">
    <property type="component" value="Unassembled WGS sequence"/>
</dbReference>
<keyword evidence="1" id="KW-0732">Signal</keyword>
<dbReference type="PROSITE" id="PS50022">
    <property type="entry name" value="FA58C_3"/>
    <property type="match status" value="1"/>
</dbReference>
<evidence type="ECO:0000259" key="2">
    <source>
        <dbReference type="PROSITE" id="PS50022"/>
    </source>
</evidence>
<proteinExistence type="predicted"/>
<dbReference type="Pfam" id="PF00754">
    <property type="entry name" value="F5_F8_type_C"/>
    <property type="match status" value="1"/>
</dbReference>
<dbReference type="PANTHER" id="PTHR24543:SF325">
    <property type="entry name" value="F5_8 TYPE C DOMAIN-CONTAINING PROTEIN"/>
    <property type="match status" value="1"/>
</dbReference>
<dbReference type="InterPro" id="IPR000421">
    <property type="entry name" value="FA58C"/>
</dbReference>
<feature type="chain" id="PRO_5013196927" evidence="1">
    <location>
        <begin position="17"/>
        <end position="636"/>
    </location>
</feature>
<gene>
    <name evidence="3" type="ORF">AWC38_SpisGene10581</name>
</gene>
<dbReference type="SUPFAM" id="SSF49785">
    <property type="entry name" value="Galactose-binding domain-like"/>
    <property type="match status" value="1"/>
</dbReference>
<feature type="signal peptide" evidence="1">
    <location>
        <begin position="1"/>
        <end position="16"/>
    </location>
</feature>
<accession>A0A2B4S8B5</accession>
<organism evidence="3 4">
    <name type="scientific">Stylophora pistillata</name>
    <name type="common">Smooth cauliflower coral</name>
    <dbReference type="NCBI Taxonomy" id="50429"/>
    <lineage>
        <taxon>Eukaryota</taxon>
        <taxon>Metazoa</taxon>
        <taxon>Cnidaria</taxon>
        <taxon>Anthozoa</taxon>
        <taxon>Hexacorallia</taxon>
        <taxon>Scleractinia</taxon>
        <taxon>Astrocoeniina</taxon>
        <taxon>Pocilloporidae</taxon>
        <taxon>Stylophora</taxon>
    </lineage>
</organism>
<dbReference type="Gene3D" id="2.60.120.260">
    <property type="entry name" value="Galactose-binding domain-like"/>
    <property type="match status" value="1"/>
</dbReference>
<feature type="domain" description="F5/8 type C" evidence="2">
    <location>
        <begin position="318"/>
        <end position="462"/>
    </location>
</feature>
<dbReference type="PANTHER" id="PTHR24543">
    <property type="entry name" value="MULTICOPPER OXIDASE-RELATED"/>
    <property type="match status" value="1"/>
</dbReference>
<dbReference type="AlphaFoldDB" id="A0A2B4S8B5"/>
<reference evidence="4" key="1">
    <citation type="journal article" date="2017" name="bioRxiv">
        <title>Comparative analysis of the genomes of Stylophora pistillata and Acropora digitifera provides evidence for extensive differences between species of corals.</title>
        <authorList>
            <person name="Voolstra C.R."/>
            <person name="Li Y."/>
            <person name="Liew Y.J."/>
            <person name="Baumgarten S."/>
            <person name="Zoccola D."/>
            <person name="Flot J.-F."/>
            <person name="Tambutte S."/>
            <person name="Allemand D."/>
            <person name="Aranda M."/>
        </authorList>
    </citation>
    <scope>NUCLEOTIDE SEQUENCE [LARGE SCALE GENOMIC DNA]</scope>
</reference>
<dbReference type="CDD" id="cd00057">
    <property type="entry name" value="FA58C"/>
    <property type="match status" value="1"/>
</dbReference>
<keyword evidence="4" id="KW-1185">Reference proteome</keyword>
<dbReference type="SMART" id="SM00231">
    <property type="entry name" value="FA58C"/>
    <property type="match status" value="1"/>
</dbReference>
<dbReference type="OrthoDB" id="5966355at2759"/>
<evidence type="ECO:0000256" key="1">
    <source>
        <dbReference type="SAM" id="SignalP"/>
    </source>
</evidence>
<dbReference type="InterPro" id="IPR008979">
    <property type="entry name" value="Galactose-bd-like_sf"/>
</dbReference>
<protein>
    <submittedName>
        <fullName evidence="3">Venom prothrombin activator omicarin-C non-catalytic subunit</fullName>
    </submittedName>
</protein>
<comment type="caution">
    <text evidence="3">The sequence shown here is derived from an EMBL/GenBank/DDBJ whole genome shotgun (WGS) entry which is preliminary data.</text>
</comment>
<name>A0A2B4S8B5_STYPI</name>
<evidence type="ECO:0000313" key="3">
    <source>
        <dbReference type="EMBL" id="PFX24818.1"/>
    </source>
</evidence>